<dbReference type="KEGG" id="bmic:BMR1_01G00130"/>
<protein>
    <submittedName>
        <fullName evidence="6">Farnesyl diphosphate synthase</fullName>
        <ecNumber evidence="6">2.5.1.1</ecNumber>
        <ecNumber evidence="6">2.5.1.10</ecNumber>
    </submittedName>
</protein>
<dbReference type="SFLD" id="SFLDS00005">
    <property type="entry name" value="Isoprenoid_Synthase_Type_I"/>
    <property type="match status" value="1"/>
</dbReference>
<evidence type="ECO:0000313" key="7">
    <source>
        <dbReference type="Proteomes" id="UP000002899"/>
    </source>
</evidence>
<evidence type="ECO:0000256" key="1">
    <source>
        <dbReference type="ARBA" id="ARBA00001946"/>
    </source>
</evidence>
<keyword evidence="3" id="KW-0479">Metal-binding</keyword>
<dbReference type="InterPro" id="IPR008949">
    <property type="entry name" value="Isoprenoid_synthase_dom_sf"/>
</dbReference>
<dbReference type="OrthoDB" id="10257492at2759"/>
<dbReference type="GeneID" id="24423107"/>
<keyword evidence="4" id="KW-0460">Magnesium</keyword>
<comment type="similarity">
    <text evidence="5">Belongs to the FPP/GGPP synthase family.</text>
</comment>
<accession>A0A1N6LW80</accession>
<dbReference type="GO" id="GO:0005737">
    <property type="term" value="C:cytoplasm"/>
    <property type="evidence" value="ECO:0007669"/>
    <property type="project" value="TreeGrafter"/>
</dbReference>
<comment type="cofactor">
    <cofactor evidence="1">
        <name>Mg(2+)</name>
        <dbReference type="ChEBI" id="CHEBI:18420"/>
    </cofactor>
</comment>
<dbReference type="VEuPathDB" id="PiroplasmaDB:BMR1_01G00130"/>
<evidence type="ECO:0000313" key="6">
    <source>
        <dbReference type="EMBL" id="SIO73129.1"/>
    </source>
</evidence>
<dbReference type="GO" id="GO:0046872">
    <property type="term" value="F:metal ion binding"/>
    <property type="evidence" value="ECO:0007669"/>
    <property type="project" value="UniProtKB-KW"/>
</dbReference>
<dbReference type="InterPro" id="IPR033749">
    <property type="entry name" value="Polyprenyl_synt_CS"/>
</dbReference>
<dbReference type="RefSeq" id="XP_021337241.1">
    <property type="nucleotide sequence ID" value="XM_021482236.1"/>
</dbReference>
<dbReference type="Pfam" id="PF00348">
    <property type="entry name" value="polyprenyl_synt"/>
    <property type="match status" value="1"/>
</dbReference>
<dbReference type="EC" id="2.5.1.1" evidence="6"/>
<reference evidence="6 7" key="3">
    <citation type="journal article" date="2016" name="Sci. Rep.">
        <title>Genome-wide diversity and gene expression profiling of Babesia microti isolates identify polymorphic genes that mediate host-pathogen interactions.</title>
        <authorList>
            <person name="Silva J.C."/>
            <person name="Cornillot E."/>
            <person name="McCracken C."/>
            <person name="Usmani-Brown S."/>
            <person name="Dwivedi A."/>
            <person name="Ifeonu O.O."/>
            <person name="Crabtree J."/>
            <person name="Gotia H.T."/>
            <person name="Virji A.Z."/>
            <person name="Reynes C."/>
            <person name="Colinge J."/>
            <person name="Kumar V."/>
            <person name="Lawres L."/>
            <person name="Pazzi J.E."/>
            <person name="Pablo J.V."/>
            <person name="Hung C."/>
            <person name="Brancato J."/>
            <person name="Kumari P."/>
            <person name="Orvis J."/>
            <person name="Tretina K."/>
            <person name="Chibucos M."/>
            <person name="Ott S."/>
            <person name="Sadzewicz L."/>
            <person name="Sengamalay N."/>
            <person name="Shetty A.C."/>
            <person name="Su Q."/>
            <person name="Tallon L."/>
            <person name="Fraser C.M."/>
            <person name="Frutos R."/>
            <person name="Molina D.M."/>
            <person name="Krause P.J."/>
            <person name="Ben Mamoun C."/>
        </authorList>
    </citation>
    <scope>NUCLEOTIDE SEQUENCE [LARGE SCALE GENOMIC DNA]</scope>
    <source>
        <strain evidence="6 7">RI</strain>
    </source>
</reference>
<proteinExistence type="inferred from homology"/>
<dbReference type="GO" id="GO:0004337">
    <property type="term" value="F:(2E,6E)-farnesyl diphosphate synthase activity"/>
    <property type="evidence" value="ECO:0007669"/>
    <property type="project" value="UniProtKB-EC"/>
</dbReference>
<dbReference type="EMBL" id="FO082871">
    <property type="protein sequence ID" value="SIO73129.1"/>
    <property type="molecule type" value="Genomic_DNA"/>
</dbReference>
<dbReference type="SFLD" id="SFLDG01017">
    <property type="entry name" value="Polyprenyl_Transferase_Like"/>
    <property type="match status" value="1"/>
</dbReference>
<evidence type="ECO:0000256" key="5">
    <source>
        <dbReference type="RuleBase" id="RU004466"/>
    </source>
</evidence>
<keyword evidence="2 5" id="KW-0808">Transferase</keyword>
<organism evidence="6 7">
    <name type="scientific">Babesia microti (strain RI)</name>
    <dbReference type="NCBI Taxonomy" id="1133968"/>
    <lineage>
        <taxon>Eukaryota</taxon>
        <taxon>Sar</taxon>
        <taxon>Alveolata</taxon>
        <taxon>Apicomplexa</taxon>
        <taxon>Aconoidasida</taxon>
        <taxon>Piroplasmida</taxon>
        <taxon>Babesiidae</taxon>
        <taxon>Babesia</taxon>
    </lineage>
</organism>
<dbReference type="GO" id="GO:0004161">
    <property type="term" value="F:dimethylallyltranstransferase activity"/>
    <property type="evidence" value="ECO:0007669"/>
    <property type="project" value="UniProtKB-EC"/>
</dbReference>
<sequence>MHPDSDLDFVKHYDTFLNLSLAAIKCYDFSHQEELLGYYSKLLNYTLTGGKLYRGKLLISIAKALIGTASPEKWNEILTLGWCVELLQSAFIVADDIMDNGITRRGKACWHTLPGVGVGNGVNDILFLNTLIYRILSNTIKDRELLLNVMEFFQRATMATIVGQSLDTNHTIQQLILHKGTSAYDLFTSISKNKTGHYSFLLPIQIGMICAEIDLNNLNLAKVTKVAMHFGELFQAQDDFLDCFGTAKVIGKCSTDIQEKKITWLLAKAMQLGSDTQKKLVMDNIGKNDKESVEIVKNVYNELNLQGEFEKYEQEKYQQILHDIKAIDLNEIRKILENKLSSMYKRSK</sequence>
<keyword evidence="7" id="KW-1185">Reference proteome</keyword>
<dbReference type="SUPFAM" id="SSF48576">
    <property type="entry name" value="Terpenoid synthases"/>
    <property type="match status" value="1"/>
</dbReference>
<evidence type="ECO:0000256" key="3">
    <source>
        <dbReference type="ARBA" id="ARBA00022723"/>
    </source>
</evidence>
<dbReference type="PROSITE" id="PS00723">
    <property type="entry name" value="POLYPRENYL_SYNTHASE_1"/>
    <property type="match status" value="1"/>
</dbReference>
<dbReference type="AlphaFoldDB" id="A0A1N6LW80"/>
<dbReference type="Gene3D" id="1.10.600.10">
    <property type="entry name" value="Farnesyl Diphosphate Synthase"/>
    <property type="match status" value="1"/>
</dbReference>
<dbReference type="InterPro" id="IPR000092">
    <property type="entry name" value="Polyprenyl_synt"/>
</dbReference>
<dbReference type="Proteomes" id="UP000002899">
    <property type="component" value="Chromosome I"/>
</dbReference>
<evidence type="ECO:0000256" key="4">
    <source>
        <dbReference type="ARBA" id="ARBA00022842"/>
    </source>
</evidence>
<reference evidence="6 7" key="1">
    <citation type="journal article" date="2012" name="Nucleic Acids Res.">
        <title>Sequencing of the smallest Apicomplexan genome from the human pathogen Babesia microti.</title>
        <authorList>
            <person name="Cornillot E."/>
            <person name="Hadj-Kaddour K."/>
            <person name="Dassouli A."/>
            <person name="Noel B."/>
            <person name="Ranwez V."/>
            <person name="Vacherie B."/>
            <person name="Augagneur Y."/>
            <person name="Bres V."/>
            <person name="Duclos A."/>
            <person name="Randazzo S."/>
            <person name="Carcy B."/>
            <person name="Debierre-Grockiego F."/>
            <person name="Delbecq S."/>
            <person name="Moubri-Menage K."/>
            <person name="Shams-Eldin H."/>
            <person name="Usmani-Brown S."/>
            <person name="Bringaud F."/>
            <person name="Wincker P."/>
            <person name="Vivares C.P."/>
            <person name="Schwarz R.T."/>
            <person name="Schetters T.P."/>
            <person name="Krause P.J."/>
            <person name="Gorenflot A."/>
            <person name="Berry V."/>
            <person name="Barbe V."/>
            <person name="Ben Mamoun C."/>
        </authorList>
    </citation>
    <scope>NUCLEOTIDE SEQUENCE [LARGE SCALE GENOMIC DNA]</scope>
    <source>
        <strain evidence="6 7">RI</strain>
    </source>
</reference>
<evidence type="ECO:0000256" key="2">
    <source>
        <dbReference type="ARBA" id="ARBA00022679"/>
    </source>
</evidence>
<reference evidence="6 7" key="2">
    <citation type="journal article" date="2013" name="PLoS ONE">
        <title>Whole genome mapping and re-organization of the nuclear and mitochondrial genomes of Babesia microti isolates.</title>
        <authorList>
            <person name="Cornillot E."/>
            <person name="Dassouli A."/>
            <person name="Garg A."/>
            <person name="Pachikara N."/>
            <person name="Randazzo S."/>
            <person name="Depoix D."/>
            <person name="Carcy B."/>
            <person name="Delbecq S."/>
            <person name="Frutos R."/>
            <person name="Silva J.C."/>
            <person name="Sutton R."/>
            <person name="Krause P.J."/>
            <person name="Mamoun C.B."/>
        </authorList>
    </citation>
    <scope>NUCLEOTIDE SEQUENCE [LARGE SCALE GENOMIC DNA]</scope>
    <source>
        <strain evidence="6 7">RI</strain>
    </source>
</reference>
<dbReference type="InterPro" id="IPR039702">
    <property type="entry name" value="FPS1-like"/>
</dbReference>
<dbReference type="PANTHER" id="PTHR11525">
    <property type="entry name" value="FARNESYL-PYROPHOSPHATE SYNTHETASE"/>
    <property type="match status" value="1"/>
</dbReference>
<name>A0A1N6LW80_BABMR</name>
<dbReference type="GO" id="GO:0045337">
    <property type="term" value="P:farnesyl diphosphate biosynthetic process"/>
    <property type="evidence" value="ECO:0007669"/>
    <property type="project" value="TreeGrafter"/>
</dbReference>
<gene>
    <name evidence="6" type="ORF">BMR1_01G00130</name>
</gene>
<dbReference type="EC" id="2.5.1.10" evidence="6"/>
<dbReference type="PANTHER" id="PTHR11525:SF0">
    <property type="entry name" value="FARNESYL PYROPHOSPHATE SYNTHASE"/>
    <property type="match status" value="1"/>
</dbReference>